<dbReference type="InterPro" id="IPR042100">
    <property type="entry name" value="Bug_dom1"/>
</dbReference>
<dbReference type="CDD" id="cd13578">
    <property type="entry name" value="PBP2_Bug27"/>
    <property type="match status" value="1"/>
</dbReference>
<proteinExistence type="inferred from homology"/>
<feature type="chain" id="PRO_5002200602" evidence="2">
    <location>
        <begin position="26"/>
        <end position="338"/>
    </location>
</feature>
<evidence type="ECO:0000256" key="1">
    <source>
        <dbReference type="ARBA" id="ARBA00006987"/>
    </source>
</evidence>
<feature type="signal peptide" evidence="2">
    <location>
        <begin position="1"/>
        <end position="25"/>
    </location>
</feature>
<evidence type="ECO:0000313" key="4">
    <source>
        <dbReference type="Proteomes" id="UP000007564"/>
    </source>
</evidence>
<dbReference type="HOGENOM" id="CLU_045683_0_2_4"/>
<dbReference type="Pfam" id="PF03401">
    <property type="entry name" value="TctC"/>
    <property type="match status" value="1"/>
</dbReference>
<keyword evidence="2" id="KW-0732">Signal</keyword>
<sequence>MHTRLHSRGARLAARLALAALTAGAAALPQAAAAADSASFPDRPVTMVVPFPPGAATDIIARTVAQKLSDKWGQSVVVENRAGATGSIGSTYVARSAPDGHTLLVATTSSHTMGPNLSSRLPWDPVSSFAPVTLLAWAPNVLEVNPSVPAKSVQELIALLKKNPGKYTFASSGTGSSIHLAGEMFKEQAGVDMVHVPYKGAAPAVADLLGGQVDIMFDTVALSLPHLKAGKLRPLAVTTTRRSSSLPDVPTMREAGLPGYEMAAWIGLLAPAGTPEAVVARIQADVGAVLKMPDVKEKLQAQGTDISGMPGSEFAVLIKDELGRYGQVMKQAGIQPGD</sequence>
<dbReference type="SUPFAM" id="SSF53850">
    <property type="entry name" value="Periplasmic binding protein-like II"/>
    <property type="match status" value="1"/>
</dbReference>
<protein>
    <submittedName>
        <fullName evidence="3">Putative exported protein</fullName>
    </submittedName>
</protein>
<comment type="similarity">
    <text evidence="1">Belongs to the UPF0065 (bug) family.</text>
</comment>
<gene>
    <name evidence="3" type="ORF">BN112_4084</name>
</gene>
<evidence type="ECO:0000313" key="3">
    <source>
        <dbReference type="EMBL" id="CCJ55998.1"/>
    </source>
</evidence>
<dbReference type="KEGG" id="bbh:BN112_4084"/>
<reference evidence="3 4" key="1">
    <citation type="journal article" date="2012" name="BMC Genomics">
        <title>Comparative genomics of the classical Bordetella subspecies: the evolution and exchange of virulence-associated diversity amongst closely related pathogens.</title>
        <authorList>
            <person name="Park J."/>
            <person name="Zhang Y."/>
            <person name="Buboltz A.M."/>
            <person name="Zhang X."/>
            <person name="Schuster S.C."/>
            <person name="Ahuja U."/>
            <person name="Liu M."/>
            <person name="Miller J.F."/>
            <person name="Sebaihia M."/>
            <person name="Bentley S.D."/>
            <person name="Parkhill J."/>
            <person name="Harvill E.T."/>
        </authorList>
    </citation>
    <scope>NUCLEOTIDE SEQUENCE [LARGE SCALE GENOMIC DNA]</scope>
    <source>
        <strain evidence="3 4">253</strain>
    </source>
</reference>
<dbReference type="PIRSF" id="PIRSF017082">
    <property type="entry name" value="YflP"/>
    <property type="match status" value="1"/>
</dbReference>
<dbReference type="InterPro" id="IPR005064">
    <property type="entry name" value="BUG"/>
</dbReference>
<dbReference type="AlphaFoldDB" id="A0A0C6PBI5"/>
<evidence type="ECO:0000256" key="2">
    <source>
        <dbReference type="SAM" id="SignalP"/>
    </source>
</evidence>
<accession>A0A0C6PBI5</accession>
<name>A0A0C6PBI5_BORBO</name>
<dbReference type="Gene3D" id="3.40.190.150">
    <property type="entry name" value="Bordetella uptake gene, domain 1"/>
    <property type="match status" value="1"/>
</dbReference>
<dbReference type="PANTHER" id="PTHR42928">
    <property type="entry name" value="TRICARBOXYLATE-BINDING PROTEIN"/>
    <property type="match status" value="1"/>
</dbReference>
<dbReference type="Gene3D" id="3.40.190.10">
    <property type="entry name" value="Periplasmic binding protein-like II"/>
    <property type="match status" value="1"/>
</dbReference>
<dbReference type="Proteomes" id="UP000007564">
    <property type="component" value="Chromosome"/>
</dbReference>
<dbReference type="RefSeq" id="WP_015064939.1">
    <property type="nucleotide sequence ID" value="NC_019382.1"/>
</dbReference>
<dbReference type="EMBL" id="HE965806">
    <property type="protein sequence ID" value="CCJ55998.1"/>
    <property type="molecule type" value="Genomic_DNA"/>
</dbReference>
<dbReference type="OrthoDB" id="8678477at2"/>
<dbReference type="PANTHER" id="PTHR42928:SF5">
    <property type="entry name" value="BLR1237 PROTEIN"/>
    <property type="match status" value="1"/>
</dbReference>
<organism evidence="3 4">
    <name type="scientific">Bordetella bronchiseptica 253</name>
    <dbReference type="NCBI Taxonomy" id="568707"/>
    <lineage>
        <taxon>Bacteria</taxon>
        <taxon>Pseudomonadati</taxon>
        <taxon>Pseudomonadota</taxon>
        <taxon>Betaproteobacteria</taxon>
        <taxon>Burkholderiales</taxon>
        <taxon>Alcaligenaceae</taxon>
        <taxon>Bordetella</taxon>
    </lineage>
</organism>